<evidence type="ECO:0000256" key="1">
    <source>
        <dbReference type="ARBA" id="ARBA00022679"/>
    </source>
</evidence>
<keyword evidence="2" id="KW-0694">RNA-binding</keyword>
<dbReference type="GO" id="GO:0001680">
    <property type="term" value="P:tRNA 3'-terminal CCA addition"/>
    <property type="evidence" value="ECO:0007669"/>
    <property type="project" value="TreeGrafter"/>
</dbReference>
<organism evidence="4">
    <name type="scientific">seawater metagenome</name>
    <dbReference type="NCBI Taxonomy" id="1561972"/>
    <lineage>
        <taxon>unclassified sequences</taxon>
        <taxon>metagenomes</taxon>
        <taxon>ecological metagenomes</taxon>
    </lineage>
</organism>
<feature type="domain" description="Poly A polymerase head" evidence="3">
    <location>
        <begin position="27"/>
        <end position="162"/>
    </location>
</feature>
<gene>
    <name evidence="4" type="ORF">CPAV1605_318</name>
</gene>
<dbReference type="Pfam" id="PF01743">
    <property type="entry name" value="PolyA_pol"/>
    <property type="match status" value="1"/>
</dbReference>
<sequence length="429" mass="50792">MYLNYHEEELFKLLNNIIKENGINTSIFVVGGWVRNKILNIPSNNDIDLVLDNITGKEFSKYFTTAKYIHEIKTNPDKSKNLETICIKIEIEDKIFDLDLCHFRKECYEKFNSRIPTIKKANINEDALRRDFTINSLYYNINKKTVIDVTGFGLCHIKSKYISTPIDPSITLFEDPLRGLRALRFHCQLNFNINTQIINVLSLKDYHDILNNKVSKERIGMEIVKMLKTSNYKKGIILMNNINLTECIFNKNMLITNDIIELFNELDKKNLANLENILALWLWDFYPQTKYILMDKLKLSKKISSKVDKLQKLGRNFQKFDDYTDIGICIQKSNDPYYKRKSIWIDSAIISNTYDKIYNCVEKQQLHNFWNMEPYFNGNELQKEFNLQPGKIIKGLINEQYCYRIKYPNCNIKEVTNHLKIYLENYYLL</sequence>
<dbReference type="SUPFAM" id="SSF81891">
    <property type="entry name" value="Poly A polymerase C-terminal region-like"/>
    <property type="match status" value="1"/>
</dbReference>
<dbReference type="EMBL" id="CABVLZ010000001">
    <property type="protein sequence ID" value="VVU94593.1"/>
    <property type="molecule type" value="Genomic_DNA"/>
</dbReference>
<reference evidence="4" key="1">
    <citation type="submission" date="2019-09" db="EMBL/GenBank/DDBJ databases">
        <authorList>
            <person name="Needham M D."/>
        </authorList>
    </citation>
    <scope>NUCLEOTIDE SEQUENCE</scope>
</reference>
<dbReference type="Gene3D" id="1.10.3090.10">
    <property type="entry name" value="cca-adding enzyme, domain 2"/>
    <property type="match status" value="1"/>
</dbReference>
<dbReference type="InterPro" id="IPR002646">
    <property type="entry name" value="PolA_pol_head_dom"/>
</dbReference>
<dbReference type="CDD" id="cd05398">
    <property type="entry name" value="NT_ClassII-CCAase"/>
    <property type="match status" value="1"/>
</dbReference>
<evidence type="ECO:0000313" key="4">
    <source>
        <dbReference type="EMBL" id="VVU94593.1"/>
    </source>
</evidence>
<keyword evidence="1" id="KW-0808">Transferase</keyword>
<dbReference type="GO" id="GO:0016779">
    <property type="term" value="F:nucleotidyltransferase activity"/>
    <property type="evidence" value="ECO:0007669"/>
    <property type="project" value="InterPro"/>
</dbReference>
<dbReference type="GO" id="GO:0003723">
    <property type="term" value="F:RNA binding"/>
    <property type="evidence" value="ECO:0007669"/>
    <property type="project" value="UniProtKB-KW"/>
</dbReference>
<dbReference type="PANTHER" id="PTHR13734">
    <property type="entry name" value="TRNA-NUCLEOTIDYLTRANSFERASE"/>
    <property type="match status" value="1"/>
</dbReference>
<dbReference type="InterPro" id="IPR043519">
    <property type="entry name" value="NT_sf"/>
</dbReference>
<dbReference type="SUPFAM" id="SSF81301">
    <property type="entry name" value="Nucleotidyltransferase"/>
    <property type="match status" value="1"/>
</dbReference>
<dbReference type="GO" id="GO:0000166">
    <property type="term" value="F:nucleotide binding"/>
    <property type="evidence" value="ECO:0007669"/>
    <property type="project" value="UniProtKB-KW"/>
</dbReference>
<evidence type="ECO:0000259" key="3">
    <source>
        <dbReference type="Pfam" id="PF01743"/>
    </source>
</evidence>
<protein>
    <submittedName>
        <fullName evidence="4">Poly A polymerase head domain</fullName>
    </submittedName>
</protein>
<proteinExistence type="predicted"/>
<dbReference type="AlphaFoldDB" id="A0A5E8CGQ2"/>
<accession>A0A5E8CGQ2</accession>
<name>A0A5E8CGQ2_9ZZZZ</name>
<dbReference type="PANTHER" id="PTHR13734:SF5">
    <property type="entry name" value="CCA TRNA NUCLEOTIDYLTRANSFERASE, MITOCHONDRIAL"/>
    <property type="match status" value="1"/>
</dbReference>
<dbReference type="Gene3D" id="3.30.460.10">
    <property type="entry name" value="Beta Polymerase, domain 2"/>
    <property type="match status" value="1"/>
</dbReference>
<evidence type="ECO:0000256" key="2">
    <source>
        <dbReference type="ARBA" id="ARBA00022884"/>
    </source>
</evidence>